<comment type="subcellular location">
    <subcellularLocation>
        <location evidence="1 5">Nucleus</location>
    </subcellularLocation>
</comment>
<feature type="compositionally biased region" description="Basic and acidic residues" evidence="6">
    <location>
        <begin position="405"/>
        <end position="419"/>
    </location>
</feature>
<dbReference type="Pfam" id="PF00010">
    <property type="entry name" value="HLH"/>
    <property type="match status" value="1"/>
</dbReference>
<keyword evidence="4 5" id="KW-0539">Nucleus</keyword>
<dbReference type="PANTHER" id="PTHR11514">
    <property type="entry name" value="MYC"/>
    <property type="match status" value="1"/>
</dbReference>
<evidence type="ECO:0000256" key="2">
    <source>
        <dbReference type="ARBA" id="ARBA00023015"/>
    </source>
</evidence>
<dbReference type="KEGG" id="atr:18427795"/>
<dbReference type="Pfam" id="PF14215">
    <property type="entry name" value="bHLH-MYC_N"/>
    <property type="match status" value="1"/>
</dbReference>
<feature type="compositionally biased region" description="Basic and acidic residues" evidence="6">
    <location>
        <begin position="381"/>
        <end position="395"/>
    </location>
</feature>
<dbReference type="OMA" id="MIRESKH"/>
<dbReference type="STRING" id="13333.W1NVY0"/>
<evidence type="ECO:0000313" key="8">
    <source>
        <dbReference type="EMBL" id="ERM99757.1"/>
    </source>
</evidence>
<evidence type="ECO:0000256" key="5">
    <source>
        <dbReference type="RuleBase" id="RU369104"/>
    </source>
</evidence>
<evidence type="ECO:0000259" key="7">
    <source>
        <dbReference type="PROSITE" id="PS50888"/>
    </source>
</evidence>
<dbReference type="CDD" id="cd11449">
    <property type="entry name" value="bHLH_AtAIB_like"/>
    <property type="match status" value="1"/>
</dbReference>
<evidence type="ECO:0000256" key="3">
    <source>
        <dbReference type="ARBA" id="ARBA00023163"/>
    </source>
</evidence>
<dbReference type="HOGENOM" id="CLU_021132_0_1_1"/>
<organism evidence="8 9">
    <name type="scientific">Amborella trichopoda</name>
    <dbReference type="NCBI Taxonomy" id="13333"/>
    <lineage>
        <taxon>Eukaryota</taxon>
        <taxon>Viridiplantae</taxon>
        <taxon>Streptophyta</taxon>
        <taxon>Embryophyta</taxon>
        <taxon>Tracheophyta</taxon>
        <taxon>Spermatophyta</taxon>
        <taxon>Magnoliopsida</taxon>
        <taxon>Amborellales</taxon>
        <taxon>Amborellaceae</taxon>
        <taxon>Amborella</taxon>
    </lineage>
</organism>
<evidence type="ECO:0000256" key="6">
    <source>
        <dbReference type="SAM" id="MobiDB-lite"/>
    </source>
</evidence>
<dbReference type="InterPro" id="IPR036638">
    <property type="entry name" value="HLH_DNA-bd_sf"/>
</dbReference>
<dbReference type="AlphaFoldDB" id="W1NVY0"/>
<accession>W1NVY0</accession>
<dbReference type="GO" id="GO:0006355">
    <property type="term" value="P:regulation of DNA-templated transcription"/>
    <property type="evidence" value="ECO:0000318"/>
    <property type="project" value="GO_Central"/>
</dbReference>
<proteinExistence type="predicted"/>
<dbReference type="eggNOG" id="ENOG502QUFW">
    <property type="taxonomic scope" value="Eukaryota"/>
</dbReference>
<name>W1NVY0_AMBTC</name>
<feature type="domain" description="BHLH" evidence="7">
    <location>
        <begin position="408"/>
        <end position="457"/>
    </location>
</feature>
<evidence type="ECO:0000256" key="1">
    <source>
        <dbReference type="ARBA" id="ARBA00004123"/>
    </source>
</evidence>
<gene>
    <name evidence="8" type="ORF">AMTR_s00099p00127980</name>
</gene>
<dbReference type="InterPro" id="IPR011598">
    <property type="entry name" value="bHLH_dom"/>
</dbReference>
<evidence type="ECO:0000313" key="9">
    <source>
        <dbReference type="Proteomes" id="UP000017836"/>
    </source>
</evidence>
<sequence>MENYGKFWKDEDRAMVEAVLGPQAFEYLTTSNNVLSEGVLTSISDGSLQQKLCDLVEKSTPSINWTYAIFWQFSRSKTNDLVLGWGDGYCREPKEGEGEEGPINRPDQKMRKRVLQRLHTFFGGSEEDNYAVGLDKISDTEMFYLTSMYYSFPRGVGLPGKALTAGKPIWISDPESCFAHYSSRSYLAKCAGFKTLVCFPIETGVLELGSVNSIPEYQSILHEIRSILTGVYSSNPQASASYPKIFGHDLRLGRDKLQHTGNELLAAKVEEKEYPNVLGPPQERVSLPMMGGKKEMSWNQVHNVDSGEIYKPQAFQKHGGGILITNSENVYGKYSNGGNSVGDNNRTKLFPQQRQIDFTGASRSPVLMPVNHHMGALESELSDKEERAPQADERRPRKRGRKPANGREEPLNHVEAERQRREKLNQRFYALRAVVPNISKMDKASLLGDAISYITDLQKKLRDMEAEKEKQASSSEAKAADDQKLGLVPEIDIQTVNEELIICLSCPLDEHPIAKVVETLREMQVTVQESRVCTREDSVLHTFVIKPHVGTEQLLKGKLNAALSR</sequence>
<dbReference type="GO" id="GO:0003700">
    <property type="term" value="F:DNA-binding transcription factor activity"/>
    <property type="evidence" value="ECO:0000318"/>
    <property type="project" value="GO_Central"/>
</dbReference>
<dbReference type="EMBL" id="KI394994">
    <property type="protein sequence ID" value="ERM99757.1"/>
    <property type="molecule type" value="Genomic_DNA"/>
</dbReference>
<dbReference type="Proteomes" id="UP000017836">
    <property type="component" value="Unassembled WGS sequence"/>
</dbReference>
<protein>
    <recommendedName>
        <fullName evidence="5">Transcription factor</fullName>
        <shortName evidence="5">bHLH transcription factor</shortName>
    </recommendedName>
    <alternativeName>
        <fullName evidence="5">Basic helix-loop-helix protein</fullName>
    </alternativeName>
</protein>
<keyword evidence="2 5" id="KW-0805">Transcription regulation</keyword>
<feature type="region of interest" description="Disordered" evidence="6">
    <location>
        <begin position="377"/>
        <end position="419"/>
    </location>
</feature>
<dbReference type="PANTHER" id="PTHR11514:SF47">
    <property type="entry name" value="TRANSCRIPTION FACTOR BHLH13"/>
    <property type="match status" value="1"/>
</dbReference>
<dbReference type="SMART" id="SM00353">
    <property type="entry name" value="HLH"/>
    <property type="match status" value="1"/>
</dbReference>
<keyword evidence="9" id="KW-1185">Reference proteome</keyword>
<dbReference type="GO" id="GO:0000976">
    <property type="term" value="F:transcription cis-regulatory region binding"/>
    <property type="evidence" value="ECO:0000318"/>
    <property type="project" value="GO_Central"/>
</dbReference>
<dbReference type="InterPro" id="IPR045084">
    <property type="entry name" value="AIB/MYC-like"/>
</dbReference>
<dbReference type="PROSITE" id="PS50888">
    <property type="entry name" value="BHLH"/>
    <property type="match status" value="1"/>
</dbReference>
<dbReference type="InterPro" id="IPR025610">
    <property type="entry name" value="MYC/MYB_N"/>
</dbReference>
<dbReference type="Gramene" id="ERM99757">
    <property type="protein sequence ID" value="ERM99757"/>
    <property type="gene ID" value="AMTR_s00099p00127980"/>
</dbReference>
<dbReference type="SUPFAM" id="SSF47459">
    <property type="entry name" value="HLH, helix-loop-helix DNA-binding domain"/>
    <property type="match status" value="1"/>
</dbReference>
<reference evidence="9" key="1">
    <citation type="journal article" date="2013" name="Science">
        <title>The Amborella genome and the evolution of flowering plants.</title>
        <authorList>
            <consortium name="Amborella Genome Project"/>
        </authorList>
    </citation>
    <scope>NUCLEOTIDE SEQUENCE [LARGE SCALE GENOMIC DNA]</scope>
</reference>
<dbReference type="GO" id="GO:0046983">
    <property type="term" value="F:protein dimerization activity"/>
    <property type="evidence" value="ECO:0007669"/>
    <property type="project" value="InterPro"/>
</dbReference>
<dbReference type="Pfam" id="PF22754">
    <property type="entry name" value="bHLH-TF_ACT-like_plant"/>
    <property type="match status" value="1"/>
</dbReference>
<evidence type="ECO:0000256" key="4">
    <source>
        <dbReference type="ARBA" id="ARBA00023242"/>
    </source>
</evidence>
<keyword evidence="3 5" id="KW-0804">Transcription</keyword>
<dbReference type="FunFam" id="4.10.280.10:FF:000078">
    <property type="entry name" value="Transcription factor bHLH13"/>
    <property type="match status" value="1"/>
</dbReference>
<dbReference type="InterPro" id="IPR054502">
    <property type="entry name" value="bHLH-TF_ACT-like_plant"/>
</dbReference>
<dbReference type="Gene3D" id="4.10.280.10">
    <property type="entry name" value="Helix-loop-helix DNA-binding domain"/>
    <property type="match status" value="1"/>
</dbReference>
<dbReference type="GO" id="GO:0005634">
    <property type="term" value="C:nucleus"/>
    <property type="evidence" value="ECO:0000318"/>
    <property type="project" value="GO_Central"/>
</dbReference>
<dbReference type="OrthoDB" id="1926382at2759"/>